<organism evidence="2">
    <name type="scientific">Volvox carteri f. nagariensis</name>
    <dbReference type="NCBI Taxonomy" id="3068"/>
    <lineage>
        <taxon>Eukaryota</taxon>
        <taxon>Viridiplantae</taxon>
        <taxon>Chlorophyta</taxon>
        <taxon>core chlorophytes</taxon>
        <taxon>Chlorophyceae</taxon>
        <taxon>CS clade</taxon>
        <taxon>Chlamydomonadales</taxon>
        <taxon>Volvocaceae</taxon>
        <taxon>Volvox</taxon>
    </lineage>
</organism>
<dbReference type="GeneID" id="9614915"/>
<dbReference type="Proteomes" id="UP000001058">
    <property type="component" value="Unassembled WGS sequence"/>
</dbReference>
<dbReference type="AlphaFoldDB" id="D8UMJ9"/>
<sequence length="114" mass="12146">MLRTFRHFGGCNLRYGCTEVVRNPATGLLVFALPGMSPEGPPGFQASDGQLLAAVAAAAPDQRAVWDAVSELLPLLLHATADGPLRGFSVDVETTGLQWRTERILELAAVDLTT</sequence>
<evidence type="ECO:0000313" key="1">
    <source>
        <dbReference type="EMBL" id="EFJ39050.1"/>
    </source>
</evidence>
<feature type="non-terminal residue" evidence="1">
    <location>
        <position position="114"/>
    </location>
</feature>
<evidence type="ECO:0000313" key="2">
    <source>
        <dbReference type="Proteomes" id="UP000001058"/>
    </source>
</evidence>
<proteinExistence type="predicted"/>
<dbReference type="SUPFAM" id="SSF53098">
    <property type="entry name" value="Ribonuclease H-like"/>
    <property type="match status" value="1"/>
</dbReference>
<dbReference type="EMBL" id="GL379161">
    <property type="protein sequence ID" value="EFJ39050.1"/>
    <property type="molecule type" value="Genomic_DNA"/>
</dbReference>
<evidence type="ECO:0008006" key="3">
    <source>
        <dbReference type="Google" id="ProtNLM"/>
    </source>
</evidence>
<reference evidence="1 2" key="1">
    <citation type="journal article" date="2010" name="Science">
        <title>Genomic analysis of organismal complexity in the multicellular green alga Volvox carteri.</title>
        <authorList>
            <person name="Prochnik S.E."/>
            <person name="Umen J."/>
            <person name="Nedelcu A.M."/>
            <person name="Hallmann A."/>
            <person name="Miller S.M."/>
            <person name="Nishii I."/>
            <person name="Ferris P."/>
            <person name="Kuo A."/>
            <person name="Mitros T."/>
            <person name="Fritz-Laylin L.K."/>
            <person name="Hellsten U."/>
            <person name="Chapman J."/>
            <person name="Simakov O."/>
            <person name="Rensing S.A."/>
            <person name="Terry A."/>
            <person name="Pangilinan J."/>
            <person name="Kapitonov V."/>
            <person name="Jurka J."/>
            <person name="Salamov A."/>
            <person name="Shapiro H."/>
            <person name="Schmutz J."/>
            <person name="Grimwood J."/>
            <person name="Lindquist E."/>
            <person name="Lucas S."/>
            <person name="Grigoriev I.V."/>
            <person name="Schmitt R."/>
            <person name="Kirk D."/>
            <person name="Rokhsar D.S."/>
        </authorList>
    </citation>
    <scope>NUCLEOTIDE SEQUENCE [LARGE SCALE GENOMIC DNA]</scope>
    <source>
        <strain evidence="2">f. Nagariensis / Eve</strain>
    </source>
</reference>
<name>D8UMJ9_VOLCA</name>
<dbReference type="InParanoid" id="D8UMJ9"/>
<accession>D8UMJ9</accession>
<protein>
    <recommendedName>
        <fullName evidence="3">Exonuclease domain-containing protein</fullName>
    </recommendedName>
</protein>
<dbReference type="RefSeq" id="XP_002959886.1">
    <property type="nucleotide sequence ID" value="XM_002959840.1"/>
</dbReference>
<keyword evidence="2" id="KW-1185">Reference proteome</keyword>
<gene>
    <name evidence="1" type="ORF">VOLCADRAFT_101402</name>
</gene>
<dbReference type="KEGG" id="vcn:VOLCADRAFT_101402"/>
<dbReference type="InterPro" id="IPR012337">
    <property type="entry name" value="RNaseH-like_sf"/>
</dbReference>